<evidence type="ECO:0000313" key="3">
    <source>
        <dbReference type="Proteomes" id="UP000500767"/>
    </source>
</evidence>
<feature type="transmembrane region" description="Helical" evidence="1">
    <location>
        <begin position="37"/>
        <end position="56"/>
    </location>
</feature>
<evidence type="ECO:0000256" key="1">
    <source>
        <dbReference type="SAM" id="Phobius"/>
    </source>
</evidence>
<organism evidence="2 3">
    <name type="scientific">Lichenicola cladoniae</name>
    <dbReference type="NCBI Taxonomy" id="1484109"/>
    <lineage>
        <taxon>Bacteria</taxon>
        <taxon>Pseudomonadati</taxon>
        <taxon>Pseudomonadota</taxon>
        <taxon>Alphaproteobacteria</taxon>
        <taxon>Acetobacterales</taxon>
        <taxon>Acetobacteraceae</taxon>
        <taxon>Lichenicola</taxon>
    </lineage>
</organism>
<keyword evidence="1" id="KW-1133">Transmembrane helix</keyword>
<dbReference type="Proteomes" id="UP000500767">
    <property type="component" value="Chromosome"/>
</dbReference>
<evidence type="ECO:0000313" key="2">
    <source>
        <dbReference type="EMBL" id="QKE91631.1"/>
    </source>
</evidence>
<sequence>MRAMFDSLALSLAVEPRPGRRRSMPGDWPKAHWLPGWGPIWLAALLGLAFGVAAALSHSI</sequence>
<keyword evidence="1" id="KW-0472">Membrane</keyword>
<proteinExistence type="predicted"/>
<dbReference type="EMBL" id="CP053708">
    <property type="protein sequence ID" value="QKE91631.1"/>
    <property type="molecule type" value="Genomic_DNA"/>
</dbReference>
<dbReference type="AlphaFoldDB" id="A0A6M8HTV7"/>
<dbReference type="RefSeq" id="WP_171835248.1">
    <property type="nucleotide sequence ID" value="NZ_CP053708.1"/>
</dbReference>
<accession>A0A6M8HTV7</accession>
<keyword evidence="1" id="KW-0812">Transmembrane</keyword>
<keyword evidence="3" id="KW-1185">Reference proteome</keyword>
<gene>
    <name evidence="2" type="ORF">HN018_17755</name>
</gene>
<protein>
    <submittedName>
        <fullName evidence="2">Uncharacterized protein</fullName>
    </submittedName>
</protein>
<reference evidence="2 3" key="1">
    <citation type="journal article" date="2014" name="World J. Microbiol. Biotechnol.">
        <title>Biodiversity and physiological characteristics of Antarctic and Arctic lichens-associated bacteria.</title>
        <authorList>
            <person name="Lee Y.M."/>
            <person name="Kim E.H."/>
            <person name="Lee H.K."/>
            <person name="Hong S.G."/>
        </authorList>
    </citation>
    <scope>NUCLEOTIDE SEQUENCE [LARGE SCALE GENOMIC DNA]</scope>
    <source>
        <strain evidence="2 3">PAMC 26569</strain>
    </source>
</reference>
<name>A0A6M8HTV7_9PROT</name>
<dbReference type="KEGG" id="lck:HN018_17755"/>